<dbReference type="Proteomes" id="UP000601361">
    <property type="component" value="Unassembled WGS sequence"/>
</dbReference>
<dbReference type="RefSeq" id="WP_188558536.1">
    <property type="nucleotide sequence ID" value="NZ_BMGS01000007.1"/>
</dbReference>
<protein>
    <submittedName>
        <fullName evidence="1">Uncharacterized protein</fullName>
    </submittedName>
</protein>
<evidence type="ECO:0000313" key="1">
    <source>
        <dbReference type="EMBL" id="GGG50725.1"/>
    </source>
</evidence>
<gene>
    <name evidence="1" type="ORF">GCM10011378_28590</name>
</gene>
<accession>A0ABQ1WYU7</accession>
<dbReference type="EMBL" id="BMGS01000007">
    <property type="protein sequence ID" value="GGG50725.1"/>
    <property type="molecule type" value="Genomic_DNA"/>
</dbReference>
<comment type="caution">
    <text evidence="1">The sequence shown here is derived from an EMBL/GenBank/DDBJ whole genome shotgun (WGS) entry which is preliminary data.</text>
</comment>
<proteinExistence type="predicted"/>
<sequence>MPETPTMQVLDIIVMSPKETFLVGRLDGPLKPGPWELRLNEEVVATLDITGEAQIEAGRKGKLQPPRVAVSRTPVEKSRFDFTRDEVTLVRQG</sequence>
<reference evidence="2" key="1">
    <citation type="journal article" date="2019" name="Int. J. Syst. Evol. Microbiol.">
        <title>The Global Catalogue of Microorganisms (GCM) 10K type strain sequencing project: providing services to taxonomists for standard genome sequencing and annotation.</title>
        <authorList>
            <consortium name="The Broad Institute Genomics Platform"/>
            <consortium name="The Broad Institute Genome Sequencing Center for Infectious Disease"/>
            <person name="Wu L."/>
            <person name="Ma J."/>
        </authorList>
    </citation>
    <scope>NUCLEOTIDE SEQUENCE [LARGE SCALE GENOMIC DNA]</scope>
    <source>
        <strain evidence="2">CGMCC 1.12990</strain>
    </source>
</reference>
<name>A0ABQ1WYU7_9BACT</name>
<evidence type="ECO:0000313" key="2">
    <source>
        <dbReference type="Proteomes" id="UP000601361"/>
    </source>
</evidence>
<organism evidence="1 2">
    <name type="scientific">Hymenobacter glacieicola</name>
    <dbReference type="NCBI Taxonomy" id="1562124"/>
    <lineage>
        <taxon>Bacteria</taxon>
        <taxon>Pseudomonadati</taxon>
        <taxon>Bacteroidota</taxon>
        <taxon>Cytophagia</taxon>
        <taxon>Cytophagales</taxon>
        <taxon>Hymenobacteraceae</taxon>
        <taxon>Hymenobacter</taxon>
    </lineage>
</organism>
<keyword evidence="2" id="KW-1185">Reference proteome</keyword>